<evidence type="ECO:0000256" key="2">
    <source>
        <dbReference type="ARBA" id="ARBA00006434"/>
    </source>
</evidence>
<keyword evidence="10" id="KW-1185">Reference proteome</keyword>
<dbReference type="GeneID" id="38781706"/>
<keyword evidence="4 8" id="KW-1133">Transmembrane helix</keyword>
<evidence type="ECO:0000313" key="10">
    <source>
        <dbReference type="Proteomes" id="UP000287166"/>
    </source>
</evidence>
<comment type="similarity">
    <text evidence="2 6">Belongs to the sodium:solute symporter (SSF) (TC 2.A.21) family.</text>
</comment>
<dbReference type="OrthoDB" id="6132759at2759"/>
<dbReference type="AlphaFoldDB" id="A0A401GRJ9"/>
<evidence type="ECO:0000256" key="4">
    <source>
        <dbReference type="ARBA" id="ARBA00022989"/>
    </source>
</evidence>
<keyword evidence="5 8" id="KW-0472">Membrane</keyword>
<reference evidence="9 10" key="1">
    <citation type="journal article" date="2018" name="Sci. Rep.">
        <title>Genome sequence of the cauliflower mushroom Sparassis crispa (Hanabiratake) and its association with beneficial usage.</title>
        <authorList>
            <person name="Kiyama R."/>
            <person name="Furutani Y."/>
            <person name="Kawaguchi K."/>
            <person name="Nakanishi T."/>
        </authorList>
    </citation>
    <scope>NUCLEOTIDE SEQUENCE [LARGE SCALE GENOMIC DNA]</scope>
</reference>
<evidence type="ECO:0000256" key="5">
    <source>
        <dbReference type="ARBA" id="ARBA00023136"/>
    </source>
</evidence>
<dbReference type="CDD" id="cd11476">
    <property type="entry name" value="SLC5sbd_DUR3"/>
    <property type="match status" value="1"/>
</dbReference>
<feature type="transmembrane region" description="Helical" evidence="8">
    <location>
        <begin position="512"/>
        <end position="536"/>
    </location>
</feature>
<feature type="transmembrane region" description="Helical" evidence="8">
    <location>
        <begin position="134"/>
        <end position="156"/>
    </location>
</feature>
<gene>
    <name evidence="9" type="ORF">SCP_0607690</name>
</gene>
<dbReference type="RefSeq" id="XP_027615702.1">
    <property type="nucleotide sequence ID" value="XM_027759901.1"/>
</dbReference>
<dbReference type="InterPro" id="IPR038377">
    <property type="entry name" value="Na/Glc_symporter_sf"/>
</dbReference>
<dbReference type="InParanoid" id="A0A401GRJ9"/>
<feature type="transmembrane region" description="Helical" evidence="8">
    <location>
        <begin position="269"/>
        <end position="295"/>
    </location>
</feature>
<keyword evidence="3 8" id="KW-0812">Transmembrane</keyword>
<feature type="transmembrane region" description="Helical" evidence="8">
    <location>
        <begin position="168"/>
        <end position="187"/>
    </location>
</feature>
<accession>A0A401GRJ9</accession>
<protein>
    <recommendedName>
        <fullName evidence="11">Urea active transporter</fullName>
    </recommendedName>
</protein>
<comment type="caution">
    <text evidence="9">The sequence shown here is derived from an EMBL/GenBank/DDBJ whole genome shotgun (WGS) entry which is preliminary data.</text>
</comment>
<dbReference type="Gene3D" id="1.20.1730.10">
    <property type="entry name" value="Sodium/glucose cotransporter"/>
    <property type="match status" value="2"/>
</dbReference>
<feature type="transmembrane region" description="Helical" evidence="8">
    <location>
        <begin position="372"/>
        <end position="392"/>
    </location>
</feature>
<feature type="transmembrane region" description="Helical" evidence="8">
    <location>
        <begin position="316"/>
        <end position="338"/>
    </location>
</feature>
<dbReference type="GO" id="GO:0005886">
    <property type="term" value="C:plasma membrane"/>
    <property type="evidence" value="ECO:0007669"/>
    <property type="project" value="TreeGrafter"/>
</dbReference>
<feature type="transmembrane region" description="Helical" evidence="8">
    <location>
        <begin position="548"/>
        <end position="570"/>
    </location>
</feature>
<dbReference type="GO" id="GO:0015204">
    <property type="term" value="F:urea transmembrane transporter activity"/>
    <property type="evidence" value="ECO:0007669"/>
    <property type="project" value="InterPro"/>
</dbReference>
<evidence type="ECO:0008006" key="11">
    <source>
        <dbReference type="Google" id="ProtNLM"/>
    </source>
</evidence>
<dbReference type="PANTHER" id="PTHR46154">
    <property type="match status" value="1"/>
</dbReference>
<feature type="transmembrane region" description="Helical" evidence="8">
    <location>
        <begin position="14"/>
        <end position="36"/>
    </location>
</feature>
<sequence length="605" mass="65877">MTTTEGARVLTQGVGYGVVLGIGLVFAVIMMGLSYLQNRYTTFKTTSSEEFNTASRSVKPGLIASGIVSAWTWAATLLQSSTVTYEWGLCGGYYYAAGATIQIFIMAVLAVRVKMIAPYCHTYLEIMQARYGNAAHFMFVTYGLVTNLIVSSMLLLGGSAVVNAFTGMNIYASNFLIPLGVMIYVILGGLRATFLCDFIHTTILMIIILYFFFYTYTNSALIGGLDGMYHLLQEAATLRPVAGNQGGSYLTLKSNTPAGVVTLLGKGGAVAMLILLFMAVTSAASSEMIATSSILTFDLYQIHFKPDAPPETLIKVSHIMVGIWAIIMSSVACLWNGIGISLNWLYLFAGTVYTSAVGPIVLTVLWRKQTRAAVFVGALGGLCIGITCWLVVAKAYYGELSITTTGEMYPMLAGNLGSCCSGVLISIIVTLIKPDNKFDWTETKKINSRGHALVSAGRPDEPQTRSSLNGPTSALKSEKNSEVMHVLTANDKMELDLKDDTHEDTEMLQKSLVMATWSSLAVTFILIFLIPIPMFLSHYVFSLHFFRAWVVISVLWLFVAALITSILPVWESRDAMINICRGIIRDTFGGRQHENMTENKKAAAA</sequence>
<proteinExistence type="inferred from homology"/>
<feature type="compositionally biased region" description="Polar residues" evidence="7">
    <location>
        <begin position="464"/>
        <end position="475"/>
    </location>
</feature>
<dbReference type="PROSITE" id="PS50283">
    <property type="entry name" value="NA_SOLUT_SYMP_3"/>
    <property type="match status" value="2"/>
</dbReference>
<feature type="transmembrane region" description="Helical" evidence="8">
    <location>
        <begin position="94"/>
        <end position="113"/>
    </location>
</feature>
<organism evidence="9 10">
    <name type="scientific">Sparassis crispa</name>
    <dbReference type="NCBI Taxonomy" id="139825"/>
    <lineage>
        <taxon>Eukaryota</taxon>
        <taxon>Fungi</taxon>
        <taxon>Dikarya</taxon>
        <taxon>Basidiomycota</taxon>
        <taxon>Agaricomycotina</taxon>
        <taxon>Agaricomycetes</taxon>
        <taxon>Polyporales</taxon>
        <taxon>Sparassidaceae</taxon>
        <taxon>Sparassis</taxon>
    </lineage>
</organism>
<evidence type="ECO:0000256" key="3">
    <source>
        <dbReference type="ARBA" id="ARBA00022692"/>
    </source>
</evidence>
<name>A0A401GRJ9_9APHY</name>
<dbReference type="PANTHER" id="PTHR46154:SF2">
    <property type="entry name" value="SOLUTE SYMPORTER FAMILY TRANSPORTER (AFU_ORTHOLOGUE AFUA_6G03200)"/>
    <property type="match status" value="1"/>
</dbReference>
<feature type="transmembrane region" description="Helical" evidence="8">
    <location>
        <begin position="344"/>
        <end position="365"/>
    </location>
</feature>
<feature type="transmembrane region" description="Helical" evidence="8">
    <location>
        <begin position="194"/>
        <end position="216"/>
    </location>
</feature>
<evidence type="ECO:0000313" key="9">
    <source>
        <dbReference type="EMBL" id="GBE84789.1"/>
    </source>
</evidence>
<dbReference type="Pfam" id="PF00474">
    <property type="entry name" value="SSF"/>
    <property type="match status" value="2"/>
</dbReference>
<evidence type="ECO:0000256" key="1">
    <source>
        <dbReference type="ARBA" id="ARBA00004141"/>
    </source>
</evidence>
<dbReference type="Proteomes" id="UP000287166">
    <property type="component" value="Unassembled WGS sequence"/>
</dbReference>
<evidence type="ECO:0000256" key="8">
    <source>
        <dbReference type="SAM" id="Phobius"/>
    </source>
</evidence>
<dbReference type="EMBL" id="BFAD01000006">
    <property type="protein sequence ID" value="GBE84789.1"/>
    <property type="molecule type" value="Genomic_DNA"/>
</dbReference>
<feature type="transmembrane region" description="Helical" evidence="8">
    <location>
        <begin position="412"/>
        <end position="432"/>
    </location>
</feature>
<dbReference type="InterPro" id="IPR001734">
    <property type="entry name" value="Na/solute_symporter"/>
</dbReference>
<comment type="subcellular location">
    <subcellularLocation>
        <location evidence="1">Membrane</location>
        <topology evidence="1">Multi-pass membrane protein</topology>
    </subcellularLocation>
</comment>
<dbReference type="InterPro" id="IPR031155">
    <property type="entry name" value="DUR"/>
</dbReference>
<evidence type="ECO:0000256" key="7">
    <source>
        <dbReference type="SAM" id="MobiDB-lite"/>
    </source>
</evidence>
<feature type="region of interest" description="Disordered" evidence="7">
    <location>
        <begin position="451"/>
        <end position="479"/>
    </location>
</feature>
<evidence type="ECO:0000256" key="6">
    <source>
        <dbReference type="RuleBase" id="RU362091"/>
    </source>
</evidence>
<dbReference type="STRING" id="139825.A0A401GRJ9"/>